<evidence type="ECO:0000313" key="2">
    <source>
        <dbReference type="EMBL" id="BFH72788.1"/>
    </source>
</evidence>
<dbReference type="GeneID" id="92353664"/>
<name>A0AAT9GPM4_9CREN</name>
<feature type="transmembrane region" description="Helical" evidence="1">
    <location>
        <begin position="29"/>
        <end position="47"/>
    </location>
</feature>
<evidence type="ECO:0000256" key="1">
    <source>
        <dbReference type="SAM" id="Phobius"/>
    </source>
</evidence>
<organism evidence="2">
    <name type="scientific">Sulfurisphaera javensis</name>
    <dbReference type="NCBI Taxonomy" id="2049879"/>
    <lineage>
        <taxon>Archaea</taxon>
        <taxon>Thermoproteota</taxon>
        <taxon>Thermoprotei</taxon>
        <taxon>Sulfolobales</taxon>
        <taxon>Sulfolobaceae</taxon>
        <taxon>Sulfurisphaera</taxon>
    </lineage>
</organism>
<dbReference type="AlphaFoldDB" id="A0AAT9GPM4"/>
<keyword evidence="1" id="KW-1133">Transmembrane helix</keyword>
<dbReference type="EMBL" id="AP031322">
    <property type="protein sequence ID" value="BFH72788.1"/>
    <property type="molecule type" value="Genomic_DNA"/>
</dbReference>
<accession>A0AAT9GPM4</accession>
<sequence>MAKTIYYLIILFLGFILVYISPLSLNYEAYVTLGNILFWSSLLLLLIRKLLRRVFTYLGKHLNKMSITILVSYLSVHYFVYSIALEKLLTNFYGEIFYVSSPFFSASITPFYPPSIYTTFINLLFNPTITTGFPPNFYIELSAYSIVLGFIIGSIVTATIMRVLEIGKTIKIKAILIAPILGVIAGGSCCISLPILLASVIPAANVLFFLPIGNTALFLAYILLPPLTALGLAFHYNSLFPKTPKDFRLSLLSQGKNNNI</sequence>
<protein>
    <submittedName>
        <fullName evidence="2">Uncharacterized protein</fullName>
    </submittedName>
</protein>
<reference evidence="2" key="1">
    <citation type="submission" date="2024-03" db="EMBL/GenBank/DDBJ databases">
        <title>Complete genome sequence of Sulfurisphaera javensis strain KD-1.</title>
        <authorList>
            <person name="Sakai H."/>
            <person name="Nur N."/>
            <person name="Suwanto A."/>
            <person name="Kurosawa N."/>
        </authorList>
    </citation>
    <scope>NUCLEOTIDE SEQUENCE</scope>
    <source>
        <strain evidence="2">KD-1</strain>
    </source>
</reference>
<keyword evidence="1" id="KW-0472">Membrane</keyword>
<dbReference type="KEGG" id="sjv:SJAV_07320"/>
<proteinExistence type="predicted"/>
<feature type="transmembrane region" description="Helical" evidence="1">
    <location>
        <begin position="143"/>
        <end position="164"/>
    </location>
</feature>
<dbReference type="RefSeq" id="WP_369610986.1">
    <property type="nucleotide sequence ID" value="NZ_AP031322.1"/>
</dbReference>
<feature type="transmembrane region" description="Helical" evidence="1">
    <location>
        <begin position="216"/>
        <end position="236"/>
    </location>
</feature>
<keyword evidence="1" id="KW-0812">Transmembrane</keyword>
<feature type="transmembrane region" description="Helical" evidence="1">
    <location>
        <begin position="176"/>
        <end position="204"/>
    </location>
</feature>
<feature type="transmembrane region" description="Helical" evidence="1">
    <location>
        <begin position="67"/>
        <end position="84"/>
    </location>
</feature>
<gene>
    <name evidence="2" type="ORF">SJAV_07320</name>
</gene>
<feature type="transmembrane region" description="Helical" evidence="1">
    <location>
        <begin position="5"/>
        <end position="23"/>
    </location>
</feature>